<dbReference type="Proteomes" id="UP000028487">
    <property type="component" value="Unassembled WGS sequence"/>
</dbReference>
<keyword evidence="1" id="KW-0472">Membrane</keyword>
<organism evidence="2">
    <name type="scientific">Xenorhabdus bovienii str. feltiae Moldova</name>
    <dbReference type="NCBI Taxonomy" id="1398200"/>
    <lineage>
        <taxon>Bacteria</taxon>
        <taxon>Pseudomonadati</taxon>
        <taxon>Pseudomonadota</taxon>
        <taxon>Gammaproteobacteria</taxon>
        <taxon>Enterobacterales</taxon>
        <taxon>Morganellaceae</taxon>
        <taxon>Xenorhabdus</taxon>
    </lineage>
</organism>
<name>A0A077NV82_XENBV</name>
<proteinExistence type="predicted"/>
<gene>
    <name evidence="2" type="ORF">XBFM1_420003</name>
</gene>
<evidence type="ECO:0000313" key="2">
    <source>
        <dbReference type="EMBL" id="CDH02805.1"/>
    </source>
</evidence>
<dbReference type="HOGENOM" id="CLU_2959852_0_0_6"/>
<sequence>MIMKFAPLYSPDVPYGYDLGRTANWIAIAKEAGETDETQVQFLFIIHLIVMYFYITIIV</sequence>
<accession>A0A077NV82</accession>
<dbReference type="EMBL" id="CBSV010000213">
    <property type="protein sequence ID" value="CDH02805.1"/>
    <property type="molecule type" value="Genomic_DNA"/>
</dbReference>
<dbReference type="AlphaFoldDB" id="A0A077NV82"/>
<feature type="transmembrane region" description="Helical" evidence="1">
    <location>
        <begin position="40"/>
        <end position="58"/>
    </location>
</feature>
<protein>
    <submittedName>
        <fullName evidence="2">Uncharacterized protein</fullName>
    </submittedName>
</protein>
<evidence type="ECO:0000256" key="1">
    <source>
        <dbReference type="SAM" id="Phobius"/>
    </source>
</evidence>
<reference evidence="2" key="1">
    <citation type="submission" date="2013-07" db="EMBL/GenBank/DDBJ databases">
        <title>Sub-species coevolution in mutualistic symbiosis.</title>
        <authorList>
            <person name="Murfin K."/>
            <person name="Klassen J."/>
            <person name="Lee M."/>
            <person name="Forst S."/>
            <person name="Stock P."/>
            <person name="Goodrich-Blair H."/>
        </authorList>
    </citation>
    <scope>NUCLEOTIDE SEQUENCE [LARGE SCALE GENOMIC DNA]</scope>
    <source>
        <strain evidence="2">Feltiae Moldova</strain>
    </source>
</reference>
<keyword evidence="1" id="KW-1133">Transmembrane helix</keyword>
<comment type="caution">
    <text evidence="2">The sequence shown here is derived from an EMBL/GenBank/DDBJ whole genome shotgun (WGS) entry which is preliminary data.</text>
</comment>
<keyword evidence="1" id="KW-0812">Transmembrane</keyword>